<keyword evidence="13" id="KW-1185">Reference proteome</keyword>
<dbReference type="InterPro" id="IPR011701">
    <property type="entry name" value="MFS"/>
</dbReference>
<dbReference type="Pfam" id="PF07690">
    <property type="entry name" value="MFS_1"/>
    <property type="match status" value="1"/>
</dbReference>
<comment type="subcellular location">
    <subcellularLocation>
        <location evidence="1">Cell membrane</location>
        <topology evidence="1">Multi-pass membrane protein</topology>
    </subcellularLocation>
</comment>
<feature type="transmembrane region" description="Helical" evidence="8">
    <location>
        <begin position="321"/>
        <end position="341"/>
    </location>
</feature>
<dbReference type="PROSITE" id="PS50850">
    <property type="entry name" value="MFS"/>
    <property type="match status" value="1"/>
</dbReference>
<dbReference type="GO" id="GO:0005886">
    <property type="term" value="C:plasma membrane"/>
    <property type="evidence" value="ECO:0007669"/>
    <property type="project" value="UniProtKB-SubCell"/>
</dbReference>
<evidence type="ECO:0000256" key="4">
    <source>
        <dbReference type="ARBA" id="ARBA00022475"/>
    </source>
</evidence>
<dbReference type="PANTHER" id="PTHR23502:SF132">
    <property type="entry name" value="POLYAMINE TRANSPORTER 2-RELATED"/>
    <property type="match status" value="1"/>
</dbReference>
<dbReference type="AlphaFoldDB" id="A0A8T7LXW8"/>
<feature type="transmembrane region" description="Helical" evidence="8">
    <location>
        <begin position="144"/>
        <end position="162"/>
    </location>
</feature>
<dbReference type="Gene3D" id="1.20.1720.10">
    <property type="entry name" value="Multidrug resistance protein D"/>
    <property type="match status" value="1"/>
</dbReference>
<proteinExistence type="inferred from homology"/>
<feature type="transmembrane region" description="Helical" evidence="8">
    <location>
        <begin position="174"/>
        <end position="194"/>
    </location>
</feature>
<dbReference type="EMBL" id="JACATZ010000001">
    <property type="protein sequence ID" value="NWJ45823.1"/>
    <property type="molecule type" value="Genomic_DNA"/>
</dbReference>
<sequence length="409" mass="42762">MIEQKVTFTQPKEKPGRLRLIIIIGALSAFGPLSIDMYLPGLPSLSKDLGGADWQVQLTLTACLLGLASGQILAGPLSDARGRYRPLLVGLLIYSLASLACALAPNIFVLILTRVLQGAAGSAGIVIARAMVRDMFSGDEVARFFAMTMAINGLAPILAPILGGQLLNFTSWRGIFIVLTAIGIVLFFTAALGLKETLPLENRHTGGILTTIGIFRKLLSDRIFIGYALSSGLAFGGMFAYIAGSPFVLEGIFGLSPQMFSLIFALNALGIVITSQISGRLVGKVKPRKLLGLGLNSALIGGLLLALVIVTNIGLGGVLPALFLVVASIGLIAPNATALAMAENAKIAGSASALIGVTQYIIGGLVTPLVSIGGSQTDLPWSLVIVVLVILANITFIIMTRPHPERIEN</sequence>
<dbReference type="PANTHER" id="PTHR23502">
    <property type="entry name" value="MAJOR FACILITATOR SUPERFAMILY"/>
    <property type="match status" value="1"/>
</dbReference>
<gene>
    <name evidence="10" type="ORF">HXX08_08095</name>
    <name evidence="11" type="ORF">OZ401_000963</name>
</gene>
<dbReference type="PRINTS" id="PR01035">
    <property type="entry name" value="TCRTETA"/>
</dbReference>
<evidence type="ECO:0000256" key="7">
    <source>
        <dbReference type="ARBA" id="ARBA00023136"/>
    </source>
</evidence>
<evidence type="ECO:0000313" key="10">
    <source>
        <dbReference type="EMBL" id="NWJ45823.1"/>
    </source>
</evidence>
<keyword evidence="5 8" id="KW-0812">Transmembrane</keyword>
<feature type="domain" description="Major facilitator superfamily (MFS) profile" evidence="9">
    <location>
        <begin position="20"/>
        <end position="405"/>
    </location>
</feature>
<dbReference type="NCBIfam" id="NF008314">
    <property type="entry name" value="PRK11102.1"/>
    <property type="match status" value="1"/>
</dbReference>
<dbReference type="InterPro" id="IPR001958">
    <property type="entry name" value="Tet-R_TetA/multi-R_MdtG-like"/>
</dbReference>
<accession>A0A8T7LXW8</accession>
<name>A0A8T7LXW8_9CHLR</name>
<dbReference type="Proteomes" id="UP000521676">
    <property type="component" value="Unassembled WGS sequence"/>
</dbReference>
<evidence type="ECO:0000313" key="12">
    <source>
        <dbReference type="Proteomes" id="UP000521676"/>
    </source>
</evidence>
<evidence type="ECO:0000313" key="11">
    <source>
        <dbReference type="EMBL" id="WJW67688.1"/>
    </source>
</evidence>
<dbReference type="InterPro" id="IPR020846">
    <property type="entry name" value="MFS_dom"/>
</dbReference>
<dbReference type="InterPro" id="IPR004812">
    <property type="entry name" value="Efflux_drug-R_Bcr/CmlA"/>
</dbReference>
<evidence type="ECO:0000256" key="6">
    <source>
        <dbReference type="ARBA" id="ARBA00022989"/>
    </source>
</evidence>
<reference evidence="10 12" key="1">
    <citation type="submission" date="2020-06" db="EMBL/GenBank/DDBJ databases">
        <title>Anoxygenic phototrophic Chloroflexota member uses a Type I reaction center.</title>
        <authorList>
            <person name="Tsuji J.M."/>
            <person name="Shaw N.A."/>
            <person name="Nagashima S."/>
            <person name="Venkiteswaran J."/>
            <person name="Schiff S.L."/>
            <person name="Hanada S."/>
            <person name="Tank M."/>
            <person name="Neufeld J.D."/>
        </authorList>
    </citation>
    <scope>NUCLEOTIDE SEQUENCE [LARGE SCALE GENOMIC DNA]</scope>
    <source>
        <strain evidence="10">L227-S17</strain>
    </source>
</reference>
<feature type="transmembrane region" description="Helical" evidence="8">
    <location>
        <begin position="379"/>
        <end position="399"/>
    </location>
</feature>
<protein>
    <submittedName>
        <fullName evidence="10">Bcr/CflA family multidrug efflux MFS transporter</fullName>
    </submittedName>
</protein>
<reference evidence="11" key="2">
    <citation type="journal article" date="2024" name="Nature">
        <title>Anoxygenic phototroph of the Chloroflexota uses a type I reaction centre.</title>
        <authorList>
            <person name="Tsuji J.M."/>
            <person name="Shaw N.A."/>
            <person name="Nagashima S."/>
            <person name="Venkiteswaran J.J."/>
            <person name="Schiff S.L."/>
            <person name="Watanabe T."/>
            <person name="Fukui M."/>
            <person name="Hanada S."/>
            <person name="Tank M."/>
            <person name="Neufeld J.D."/>
        </authorList>
    </citation>
    <scope>NUCLEOTIDE SEQUENCE</scope>
    <source>
        <strain evidence="11">L227-S17</strain>
    </source>
</reference>
<dbReference type="NCBIfam" id="TIGR00710">
    <property type="entry name" value="efflux_Bcr_CflA"/>
    <property type="match status" value="1"/>
</dbReference>
<evidence type="ECO:0000256" key="1">
    <source>
        <dbReference type="ARBA" id="ARBA00004651"/>
    </source>
</evidence>
<feature type="transmembrane region" description="Helical" evidence="8">
    <location>
        <begin position="20"/>
        <end position="39"/>
    </location>
</feature>
<dbReference type="Proteomes" id="UP001431572">
    <property type="component" value="Chromosome 1"/>
</dbReference>
<dbReference type="RefSeq" id="WP_341469580.1">
    <property type="nucleotide sequence ID" value="NZ_CP128399.1"/>
</dbReference>
<keyword evidence="4" id="KW-1003">Cell membrane</keyword>
<dbReference type="CDD" id="cd17320">
    <property type="entry name" value="MFS_MdfA_MDR_like"/>
    <property type="match status" value="1"/>
</dbReference>
<keyword evidence="7 8" id="KW-0472">Membrane</keyword>
<evidence type="ECO:0000256" key="3">
    <source>
        <dbReference type="ARBA" id="ARBA00022448"/>
    </source>
</evidence>
<feature type="transmembrane region" description="Helical" evidence="8">
    <location>
        <begin position="87"/>
        <end position="109"/>
    </location>
</feature>
<evidence type="ECO:0000259" key="9">
    <source>
        <dbReference type="PROSITE" id="PS50850"/>
    </source>
</evidence>
<keyword evidence="3" id="KW-0813">Transport</keyword>
<dbReference type="FunFam" id="1.20.1720.10:FF:000005">
    <property type="entry name" value="Bcr/CflA family efflux transporter"/>
    <property type="match status" value="1"/>
</dbReference>
<dbReference type="EMBL" id="CP128399">
    <property type="protein sequence ID" value="WJW67688.1"/>
    <property type="molecule type" value="Genomic_DNA"/>
</dbReference>
<dbReference type="InterPro" id="IPR036259">
    <property type="entry name" value="MFS_trans_sf"/>
</dbReference>
<feature type="transmembrane region" description="Helical" evidence="8">
    <location>
        <begin position="54"/>
        <end position="75"/>
    </location>
</feature>
<evidence type="ECO:0000256" key="2">
    <source>
        <dbReference type="ARBA" id="ARBA00006236"/>
    </source>
</evidence>
<evidence type="ECO:0000256" key="8">
    <source>
        <dbReference type="SAM" id="Phobius"/>
    </source>
</evidence>
<evidence type="ECO:0000313" key="13">
    <source>
        <dbReference type="Proteomes" id="UP001431572"/>
    </source>
</evidence>
<feature type="transmembrane region" description="Helical" evidence="8">
    <location>
        <begin position="290"/>
        <end position="315"/>
    </location>
</feature>
<keyword evidence="6 8" id="KW-1133">Transmembrane helix</keyword>
<dbReference type="SUPFAM" id="SSF103473">
    <property type="entry name" value="MFS general substrate transporter"/>
    <property type="match status" value="1"/>
</dbReference>
<dbReference type="GO" id="GO:0042910">
    <property type="term" value="F:xenobiotic transmembrane transporter activity"/>
    <property type="evidence" value="ECO:0007669"/>
    <property type="project" value="InterPro"/>
</dbReference>
<organism evidence="10 12">
    <name type="scientific">Candidatus Chlorohelix allophototropha</name>
    <dbReference type="NCBI Taxonomy" id="3003348"/>
    <lineage>
        <taxon>Bacteria</taxon>
        <taxon>Bacillati</taxon>
        <taxon>Chloroflexota</taxon>
        <taxon>Chloroflexia</taxon>
        <taxon>Candidatus Chloroheliales</taxon>
        <taxon>Candidatus Chloroheliaceae</taxon>
        <taxon>Candidatus Chlorohelix</taxon>
    </lineage>
</organism>
<evidence type="ECO:0000256" key="5">
    <source>
        <dbReference type="ARBA" id="ARBA00022692"/>
    </source>
</evidence>
<feature type="transmembrane region" description="Helical" evidence="8">
    <location>
        <begin position="259"/>
        <end position="278"/>
    </location>
</feature>
<comment type="similarity">
    <text evidence="2">Belongs to the major facilitator superfamily. Bcr/CmlA family.</text>
</comment>
<feature type="transmembrane region" description="Helical" evidence="8">
    <location>
        <begin position="353"/>
        <end position="373"/>
    </location>
</feature>
<dbReference type="GO" id="GO:1990961">
    <property type="term" value="P:xenobiotic detoxification by transmembrane export across the plasma membrane"/>
    <property type="evidence" value="ECO:0007669"/>
    <property type="project" value="InterPro"/>
</dbReference>
<feature type="transmembrane region" description="Helical" evidence="8">
    <location>
        <begin position="115"/>
        <end position="132"/>
    </location>
</feature>
<feature type="transmembrane region" description="Helical" evidence="8">
    <location>
        <begin position="224"/>
        <end position="244"/>
    </location>
</feature>